<dbReference type="CDD" id="cd00093">
    <property type="entry name" value="HTH_XRE"/>
    <property type="match status" value="1"/>
</dbReference>
<dbReference type="AlphaFoldDB" id="A0A1K1NAB0"/>
<reference evidence="4" key="2">
    <citation type="submission" date="2016-11" db="EMBL/GenBank/DDBJ databases">
        <authorList>
            <person name="Varghese N."/>
            <person name="Submissions S."/>
        </authorList>
    </citation>
    <scope>NUCLEOTIDE SEQUENCE [LARGE SCALE GENOMIC DNA]</scope>
    <source>
        <strain evidence="4">C3</strain>
    </source>
</reference>
<dbReference type="GO" id="GO:0003677">
    <property type="term" value="F:DNA binding"/>
    <property type="evidence" value="ECO:0007669"/>
    <property type="project" value="InterPro"/>
</dbReference>
<dbReference type="RefSeq" id="WP_072305976.1">
    <property type="nucleotide sequence ID" value="NZ_FNQG01000011.1"/>
</dbReference>
<keyword evidence="4" id="KW-1185">Reference proteome</keyword>
<feature type="domain" description="HTH cro/C1-type" evidence="1">
    <location>
        <begin position="16"/>
        <end position="68"/>
    </location>
</feature>
<sequence>MSNKAVPGSKSLANKIKQRRTELGLTIEEAASRAGVGTKTWCRYEAGESIRQDKVKGICKVLNWPNLIASENDVEKNISIADYRKHEAWSNYLEKTFGKIAAFSFAAGSDILYDQITDDMQELTKLPKGSHIGQLNCSYLADMLPPQFLMHYDYEFLYQMQCKLEQLRNFSKTGIPLIAHSVLEELIIYLCNEEALILLESEKESLASNLKDKKYTKDWIFDLFDDMDIVTCLYSNLYLTTDHIYHFSHWNEIQFYVNS</sequence>
<organism evidence="3 4">
    <name type="scientific">Selenomonas ruminantium</name>
    <dbReference type="NCBI Taxonomy" id="971"/>
    <lineage>
        <taxon>Bacteria</taxon>
        <taxon>Bacillati</taxon>
        <taxon>Bacillota</taxon>
        <taxon>Negativicutes</taxon>
        <taxon>Selenomonadales</taxon>
        <taxon>Selenomonadaceae</taxon>
        <taxon>Selenomonas</taxon>
    </lineage>
</organism>
<dbReference type="OrthoDB" id="1768373at2"/>
<dbReference type="EMBL" id="FNQG01000011">
    <property type="protein sequence ID" value="SEA23760.1"/>
    <property type="molecule type" value="Genomic_DNA"/>
</dbReference>
<dbReference type="InterPro" id="IPR010982">
    <property type="entry name" value="Lambda_DNA-bd_dom_sf"/>
</dbReference>
<gene>
    <name evidence="3" type="ORF">SAMN02910323_1310</name>
    <name evidence="2" type="ORF">SAMN05660648_02462</name>
</gene>
<evidence type="ECO:0000313" key="4">
    <source>
        <dbReference type="Proteomes" id="UP000182958"/>
    </source>
</evidence>
<dbReference type="Pfam" id="PF13560">
    <property type="entry name" value="HTH_31"/>
    <property type="match status" value="1"/>
</dbReference>
<protein>
    <submittedName>
        <fullName evidence="3">Helix-turn-helix domain-containing protein</fullName>
    </submittedName>
</protein>
<dbReference type="SMART" id="SM00530">
    <property type="entry name" value="HTH_XRE"/>
    <property type="match status" value="1"/>
</dbReference>
<evidence type="ECO:0000313" key="5">
    <source>
        <dbReference type="Proteomes" id="UP000183469"/>
    </source>
</evidence>
<evidence type="ECO:0000313" key="2">
    <source>
        <dbReference type="EMBL" id="SEA23760.1"/>
    </source>
</evidence>
<evidence type="ECO:0000313" key="3">
    <source>
        <dbReference type="EMBL" id="SFW32354.1"/>
    </source>
</evidence>
<dbReference type="Proteomes" id="UP000182958">
    <property type="component" value="Unassembled WGS sequence"/>
</dbReference>
<evidence type="ECO:0000259" key="1">
    <source>
        <dbReference type="PROSITE" id="PS50943"/>
    </source>
</evidence>
<proteinExistence type="predicted"/>
<name>A0A1K1NAB0_SELRU</name>
<dbReference type="SUPFAM" id="SSF47413">
    <property type="entry name" value="lambda repressor-like DNA-binding domains"/>
    <property type="match status" value="1"/>
</dbReference>
<accession>A0A1K1NAB0</accession>
<reference evidence="2 5" key="1">
    <citation type="submission" date="2016-10" db="EMBL/GenBank/DDBJ databases">
        <authorList>
            <person name="de Groot N.N."/>
        </authorList>
    </citation>
    <scope>NUCLEOTIDE SEQUENCE [LARGE SCALE GENOMIC DNA]</scope>
    <source>
        <strain evidence="2 5">DSM 2872</strain>
    </source>
</reference>
<dbReference type="Proteomes" id="UP000183469">
    <property type="component" value="Unassembled WGS sequence"/>
</dbReference>
<dbReference type="InterPro" id="IPR001387">
    <property type="entry name" value="Cro/C1-type_HTH"/>
</dbReference>
<dbReference type="EMBL" id="FPJA01000005">
    <property type="protein sequence ID" value="SFW32354.1"/>
    <property type="molecule type" value="Genomic_DNA"/>
</dbReference>
<reference evidence="3" key="3">
    <citation type="submission" date="2016-11" db="EMBL/GenBank/DDBJ databases">
        <authorList>
            <person name="Jaros S."/>
            <person name="Januszkiewicz K."/>
            <person name="Wedrychowicz H."/>
        </authorList>
    </citation>
    <scope>NUCLEOTIDE SEQUENCE [LARGE SCALE GENOMIC DNA]</scope>
    <source>
        <strain evidence="3">C3</strain>
    </source>
</reference>
<dbReference type="Gene3D" id="1.10.260.40">
    <property type="entry name" value="lambda repressor-like DNA-binding domains"/>
    <property type="match status" value="1"/>
</dbReference>
<dbReference type="PROSITE" id="PS50943">
    <property type="entry name" value="HTH_CROC1"/>
    <property type="match status" value="1"/>
</dbReference>